<keyword evidence="2" id="KW-0614">Plasmid</keyword>
<dbReference type="EMBL" id="KM922672">
    <property type="protein sequence ID" value="AJF79903.1"/>
    <property type="molecule type" value="Genomic_DNA"/>
</dbReference>
<keyword evidence="1" id="KW-1133">Transmembrane helix</keyword>
<sequence>MKDFNLIEKYLIYFFTINFQLRLLISLLFVNFTYEILQGFMGLYGLLGILASMPICIYTYDKIRKKI</sequence>
<keyword evidence="1" id="KW-0472">Membrane</keyword>
<organism evidence="2">
    <name type="scientific">Acinetobacter baumannii</name>
    <dbReference type="NCBI Taxonomy" id="470"/>
    <lineage>
        <taxon>Bacteria</taxon>
        <taxon>Pseudomonadati</taxon>
        <taxon>Pseudomonadota</taxon>
        <taxon>Gammaproteobacteria</taxon>
        <taxon>Moraxellales</taxon>
        <taxon>Moraxellaceae</taxon>
        <taxon>Acinetobacter</taxon>
        <taxon>Acinetobacter calcoaceticus/baumannii complex</taxon>
    </lineage>
</organism>
<reference evidence="2" key="2">
    <citation type="journal article" date="2015" name="Antimicrob. Agents Chemother.">
        <title>Dissemination of blaOXA-23 in Acinetobacter spp. in China: Main Roles of Conjugative Plasmid pAZJ221 and Transposon Tn2009.</title>
        <authorList>
            <person name="Liu L.L."/>
            <person name="Ji S.J."/>
            <person name="Ruan Z."/>
            <person name="Fu Y."/>
            <person name="Fu Y.Q."/>
            <person name="Wang Y.F."/>
            <person name="Yu Y.S."/>
        </authorList>
    </citation>
    <scope>NUCLEOTIDE SEQUENCE</scope>
    <source>
        <strain evidence="2">A221</strain>
        <plasmid evidence="2">pAZJ221</plasmid>
    </source>
</reference>
<feature type="transmembrane region" description="Helical" evidence="1">
    <location>
        <begin position="12"/>
        <end position="34"/>
    </location>
</feature>
<keyword evidence="1" id="KW-0812">Transmembrane</keyword>
<dbReference type="AlphaFoldDB" id="A0A0C4XXL4"/>
<proteinExistence type="predicted"/>
<protein>
    <submittedName>
        <fullName evidence="2">Uncharacterized protein</fullName>
    </submittedName>
</protein>
<geneLocation type="plasmid" evidence="2">
    <name>pAZJ221</name>
</geneLocation>
<name>A0A0C4XXL4_ACIBA</name>
<accession>A0A0C4XXL4</accession>
<evidence type="ECO:0000313" key="2">
    <source>
        <dbReference type="EMBL" id="AJF79903.1"/>
    </source>
</evidence>
<feature type="transmembrane region" description="Helical" evidence="1">
    <location>
        <begin position="40"/>
        <end position="60"/>
    </location>
</feature>
<evidence type="ECO:0000256" key="1">
    <source>
        <dbReference type="SAM" id="Phobius"/>
    </source>
</evidence>
<reference evidence="2" key="1">
    <citation type="submission" date="2014-10" db="EMBL/GenBank/DDBJ databases">
        <authorList>
            <person name="Liu L."/>
            <person name="Ji S."/>
            <person name="Ruan Z."/>
            <person name="Fu Y."/>
            <person name="Fu Y."/>
            <person name="Wang Y."/>
            <person name="Yu Y."/>
        </authorList>
    </citation>
    <scope>NUCLEOTIDE SEQUENCE</scope>
    <source>
        <strain evidence="2">A221</strain>
        <plasmid evidence="2">pAZJ221</plasmid>
    </source>
</reference>
<gene>
    <name evidence="2" type="ORF">NG19_0067</name>
</gene>